<dbReference type="STRING" id="159449.B4N89_27460"/>
<dbReference type="EMBL" id="MWQN01000001">
    <property type="protein sequence ID" value="OPC84166.1"/>
    <property type="molecule type" value="Genomic_DNA"/>
</dbReference>
<keyword evidence="2" id="KW-1185">Reference proteome</keyword>
<reference evidence="1 2" key="1">
    <citation type="submission" date="2017-03" db="EMBL/GenBank/DDBJ databases">
        <title>Draft genome sequence of Streptomyces scabrisporus NF3, endophyte isolated from Amphipterygium adstringens.</title>
        <authorList>
            <person name="Vazquez M."/>
            <person name="Ceapa C.D."/>
            <person name="Rodriguez Luna D."/>
            <person name="Sanchez Esquivel S."/>
        </authorList>
    </citation>
    <scope>NUCLEOTIDE SEQUENCE [LARGE SCALE GENOMIC DNA]</scope>
    <source>
        <strain evidence="1 2">NF3</strain>
    </source>
</reference>
<sequence length="76" mass="7999">MTETCETCTNPEICEHCDGDGAPGCSCEGGYIVPTHCCDCGQNEYQCVCCPGRHPDVGTCDCALTVTRADGTTFIV</sequence>
<dbReference type="OrthoDB" id="9931242at2"/>
<name>A0A1T3P506_9ACTN</name>
<accession>A0A1T3P506</accession>
<dbReference type="AlphaFoldDB" id="A0A1T3P506"/>
<evidence type="ECO:0000313" key="2">
    <source>
        <dbReference type="Proteomes" id="UP000190037"/>
    </source>
</evidence>
<proteinExistence type="predicted"/>
<dbReference type="Proteomes" id="UP000190037">
    <property type="component" value="Unassembled WGS sequence"/>
</dbReference>
<gene>
    <name evidence="1" type="ORF">B4N89_27460</name>
</gene>
<dbReference type="RefSeq" id="WP_078978459.1">
    <property type="nucleotide sequence ID" value="NZ_MWQN01000001.1"/>
</dbReference>
<protein>
    <submittedName>
        <fullName evidence="1">Uncharacterized protein</fullName>
    </submittedName>
</protein>
<organism evidence="1 2">
    <name type="scientific">Embleya scabrispora</name>
    <dbReference type="NCBI Taxonomy" id="159449"/>
    <lineage>
        <taxon>Bacteria</taxon>
        <taxon>Bacillati</taxon>
        <taxon>Actinomycetota</taxon>
        <taxon>Actinomycetes</taxon>
        <taxon>Kitasatosporales</taxon>
        <taxon>Streptomycetaceae</taxon>
        <taxon>Embleya</taxon>
    </lineage>
</organism>
<evidence type="ECO:0000313" key="1">
    <source>
        <dbReference type="EMBL" id="OPC84166.1"/>
    </source>
</evidence>
<comment type="caution">
    <text evidence="1">The sequence shown here is derived from an EMBL/GenBank/DDBJ whole genome shotgun (WGS) entry which is preliminary data.</text>
</comment>